<dbReference type="Pfam" id="PF12697">
    <property type="entry name" value="Abhydrolase_6"/>
    <property type="match status" value="1"/>
</dbReference>
<name>A0A3L7A2C4_9MICO</name>
<dbReference type="PANTHER" id="PTHR43798:SF33">
    <property type="entry name" value="HYDROLASE, PUTATIVE (AFU_ORTHOLOGUE AFUA_2G14860)-RELATED"/>
    <property type="match status" value="1"/>
</dbReference>
<dbReference type="AlphaFoldDB" id="A0A3L7A2C4"/>
<gene>
    <name evidence="2" type="ORF">D9V32_13220</name>
</gene>
<feature type="domain" description="AB hydrolase-1" evidence="1">
    <location>
        <begin position="45"/>
        <end position="290"/>
    </location>
</feature>
<sequence length="307" mass="33588">MSVSAPVSPYQASLDQIETHAREVTLEGARTAYWEYGPRDAAATIVFVHGFRGDHHGLEPIVAQFPDARIFAPDLPGFGESAAFVSGRHDIDGYVRWLRGFIDSLGLPTPPVILGHSFGSIVVSAAVAAGQPVSTLILVNPIAAPALSGPRGILTRLAVFYYWAGKTLPEKLGFALLRSRLITRVTSIAMAKTKEPQRRAWIHDQHDRYFSAFADRASVMDAFDTSVRYDVSQYAGDIYARTLMIAAEHDDITSVPRQRELAEKLSDARLEVIPEVGHLIHYETPEQAAAIIRDELGLEGPKAETSA</sequence>
<proteinExistence type="predicted"/>
<evidence type="ECO:0000313" key="3">
    <source>
        <dbReference type="Proteomes" id="UP000272503"/>
    </source>
</evidence>
<dbReference type="GO" id="GO:0016020">
    <property type="term" value="C:membrane"/>
    <property type="evidence" value="ECO:0007669"/>
    <property type="project" value="TreeGrafter"/>
</dbReference>
<dbReference type="PRINTS" id="PR00111">
    <property type="entry name" value="ABHYDROLASE"/>
</dbReference>
<dbReference type="InterPro" id="IPR000639">
    <property type="entry name" value="Epox_hydrolase-like"/>
</dbReference>
<dbReference type="OrthoDB" id="5195507at2"/>
<dbReference type="GO" id="GO:0016787">
    <property type="term" value="F:hydrolase activity"/>
    <property type="evidence" value="ECO:0007669"/>
    <property type="project" value="UniProtKB-KW"/>
</dbReference>
<comment type="caution">
    <text evidence="2">The sequence shown here is derived from an EMBL/GenBank/DDBJ whole genome shotgun (WGS) entry which is preliminary data.</text>
</comment>
<dbReference type="InterPro" id="IPR029058">
    <property type="entry name" value="AB_hydrolase_fold"/>
</dbReference>
<evidence type="ECO:0000313" key="2">
    <source>
        <dbReference type="EMBL" id="RLP74307.1"/>
    </source>
</evidence>
<organism evidence="2 3">
    <name type="scientific">Mycetocola tolaasinivorans</name>
    <dbReference type="NCBI Taxonomy" id="76635"/>
    <lineage>
        <taxon>Bacteria</taxon>
        <taxon>Bacillati</taxon>
        <taxon>Actinomycetota</taxon>
        <taxon>Actinomycetes</taxon>
        <taxon>Micrococcales</taxon>
        <taxon>Microbacteriaceae</taxon>
        <taxon>Mycetocola</taxon>
    </lineage>
</organism>
<dbReference type="PANTHER" id="PTHR43798">
    <property type="entry name" value="MONOACYLGLYCEROL LIPASE"/>
    <property type="match status" value="1"/>
</dbReference>
<dbReference type="InterPro" id="IPR000073">
    <property type="entry name" value="AB_hydrolase_1"/>
</dbReference>
<protein>
    <submittedName>
        <fullName evidence="2">Alpha/beta hydrolase</fullName>
    </submittedName>
</protein>
<dbReference type="Gene3D" id="3.40.50.1820">
    <property type="entry name" value="alpha/beta hydrolase"/>
    <property type="match status" value="1"/>
</dbReference>
<dbReference type="RefSeq" id="WP_121649388.1">
    <property type="nucleotide sequence ID" value="NZ_RCUX01000011.1"/>
</dbReference>
<reference evidence="2 3" key="1">
    <citation type="submission" date="2018-10" db="EMBL/GenBank/DDBJ databases">
        <authorList>
            <person name="Li J."/>
        </authorList>
    </citation>
    <scope>NUCLEOTIDE SEQUENCE [LARGE SCALE GENOMIC DNA]</scope>
    <source>
        <strain evidence="2 3">IF 016277</strain>
    </source>
</reference>
<dbReference type="EMBL" id="RCUX01000011">
    <property type="protein sequence ID" value="RLP74307.1"/>
    <property type="molecule type" value="Genomic_DNA"/>
</dbReference>
<dbReference type="PRINTS" id="PR00412">
    <property type="entry name" value="EPOXHYDRLASE"/>
</dbReference>
<dbReference type="InterPro" id="IPR050266">
    <property type="entry name" value="AB_hydrolase_sf"/>
</dbReference>
<evidence type="ECO:0000259" key="1">
    <source>
        <dbReference type="Pfam" id="PF12697"/>
    </source>
</evidence>
<accession>A0A3L7A2C4</accession>
<keyword evidence="3" id="KW-1185">Reference proteome</keyword>
<dbReference type="SUPFAM" id="SSF53474">
    <property type="entry name" value="alpha/beta-Hydrolases"/>
    <property type="match status" value="1"/>
</dbReference>
<keyword evidence="2" id="KW-0378">Hydrolase</keyword>
<dbReference type="Proteomes" id="UP000272503">
    <property type="component" value="Unassembled WGS sequence"/>
</dbReference>